<sequence length="255" mass="27208">MDFSGGWDSAARLVGGRWVERWPRRPEVAAQLRREVGLMPWLAVRLPLAVPVPELVSEEPLVVRHLLVPGEPPERLEAGHGRALGRFLRCLHGCPVSDAVARGVPSSAEVVADRVATAARFRADVLPMLTGDQRRAGLALLDVLPELPAEVLVHGDLGPEHVLGDASGLTGVIDFGDVNIGDPAVDLSWALHCTPAAFADALAEEYGVTGGQRERALVWHRLAPWHEVTYGMDVGDPGVVRSGLAGVAARLEGAQ</sequence>
<evidence type="ECO:0000313" key="2">
    <source>
        <dbReference type="EMBL" id="KAA5830149.1"/>
    </source>
</evidence>
<dbReference type="Gene3D" id="3.30.200.20">
    <property type="entry name" value="Phosphorylase Kinase, domain 1"/>
    <property type="match status" value="1"/>
</dbReference>
<dbReference type="RefSeq" id="WP_150069003.1">
    <property type="nucleotide sequence ID" value="NZ_JBEPDJ010000004.1"/>
</dbReference>
<accession>A0A5M7BKF0</accession>
<dbReference type="InterPro" id="IPR002575">
    <property type="entry name" value="Aminoglycoside_PTrfase"/>
</dbReference>
<dbReference type="Pfam" id="PF01636">
    <property type="entry name" value="APH"/>
    <property type="match status" value="1"/>
</dbReference>
<protein>
    <submittedName>
        <fullName evidence="2">Phosphotransferase</fullName>
    </submittedName>
</protein>
<dbReference type="Proteomes" id="UP000323946">
    <property type="component" value="Unassembled WGS sequence"/>
</dbReference>
<dbReference type="PANTHER" id="PTHR21310:SF42">
    <property type="entry name" value="BIFUNCTIONAL AAC_APH"/>
    <property type="match status" value="1"/>
</dbReference>
<dbReference type="PANTHER" id="PTHR21310">
    <property type="entry name" value="AMINOGLYCOSIDE PHOSPHOTRANSFERASE-RELATED-RELATED"/>
    <property type="match status" value="1"/>
</dbReference>
<dbReference type="SUPFAM" id="SSF56112">
    <property type="entry name" value="Protein kinase-like (PK-like)"/>
    <property type="match status" value="1"/>
</dbReference>
<evidence type="ECO:0000259" key="1">
    <source>
        <dbReference type="Pfam" id="PF01636"/>
    </source>
</evidence>
<organism evidence="2 3">
    <name type="scientific">Saccharopolyspora hirsuta</name>
    <dbReference type="NCBI Taxonomy" id="1837"/>
    <lineage>
        <taxon>Bacteria</taxon>
        <taxon>Bacillati</taxon>
        <taxon>Actinomycetota</taxon>
        <taxon>Actinomycetes</taxon>
        <taxon>Pseudonocardiales</taxon>
        <taxon>Pseudonocardiaceae</taxon>
        <taxon>Saccharopolyspora</taxon>
    </lineage>
</organism>
<dbReference type="EMBL" id="VWPH01000011">
    <property type="protein sequence ID" value="KAA5830149.1"/>
    <property type="molecule type" value="Genomic_DNA"/>
</dbReference>
<dbReference type="SMR" id="A0A5M7BKF0"/>
<evidence type="ECO:0000313" key="3">
    <source>
        <dbReference type="Proteomes" id="UP000323946"/>
    </source>
</evidence>
<keyword evidence="3" id="KW-1185">Reference proteome</keyword>
<reference evidence="2 3" key="1">
    <citation type="submission" date="2019-09" db="EMBL/GenBank/DDBJ databases">
        <title>Draft genome sequence of the thermophilic Saccharopolyspora hirsuta VKM Ac-666T.</title>
        <authorList>
            <person name="Lobastova T.G."/>
            <person name="Fokina V."/>
            <person name="Bragin E.Y."/>
            <person name="Shtratnikova V.Y."/>
            <person name="Starodumova I.P."/>
            <person name="Tarlachkov S.V."/>
            <person name="Donova M.V."/>
        </authorList>
    </citation>
    <scope>NUCLEOTIDE SEQUENCE [LARGE SCALE GENOMIC DNA]</scope>
    <source>
        <strain evidence="2 3">VKM Ac-666</strain>
    </source>
</reference>
<dbReference type="InterPro" id="IPR011009">
    <property type="entry name" value="Kinase-like_dom_sf"/>
</dbReference>
<comment type="caution">
    <text evidence="2">The sequence shown here is derived from an EMBL/GenBank/DDBJ whole genome shotgun (WGS) entry which is preliminary data.</text>
</comment>
<name>A0A5M7BKF0_SACHI</name>
<proteinExistence type="predicted"/>
<keyword evidence="2" id="KW-0808">Transferase</keyword>
<dbReference type="AlphaFoldDB" id="A0A5M7BKF0"/>
<dbReference type="OrthoDB" id="9797603at2"/>
<gene>
    <name evidence="2" type="ORF">F1721_23955</name>
</gene>
<dbReference type="Gene3D" id="3.90.1200.10">
    <property type="match status" value="1"/>
</dbReference>
<feature type="domain" description="Aminoglycoside phosphotransferase" evidence="1">
    <location>
        <begin position="3"/>
        <end position="218"/>
    </location>
</feature>
<dbReference type="GO" id="GO:0016740">
    <property type="term" value="F:transferase activity"/>
    <property type="evidence" value="ECO:0007669"/>
    <property type="project" value="UniProtKB-KW"/>
</dbReference>
<dbReference type="InterPro" id="IPR051678">
    <property type="entry name" value="AGP_Transferase"/>
</dbReference>